<dbReference type="AlphaFoldDB" id="A0A5J5HGM4"/>
<dbReference type="SUPFAM" id="SSF46600">
    <property type="entry name" value="C-terminal UvrC-binding domain of UvrB"/>
    <property type="match status" value="1"/>
</dbReference>
<dbReference type="PANTHER" id="PTHR38430">
    <property type="entry name" value="PROTEIN-ARGININE KINASE ACTIVATOR PROTEIN"/>
    <property type="match status" value="1"/>
</dbReference>
<dbReference type="InterPro" id="IPR001943">
    <property type="entry name" value="UVR_dom"/>
</dbReference>
<dbReference type="GO" id="GO:0050897">
    <property type="term" value="F:cobalt ion binding"/>
    <property type="evidence" value="ECO:0007669"/>
    <property type="project" value="TreeGrafter"/>
</dbReference>
<dbReference type="GO" id="GO:1990169">
    <property type="term" value="P:stress response to copper ion"/>
    <property type="evidence" value="ECO:0007669"/>
    <property type="project" value="TreeGrafter"/>
</dbReference>
<sequence>MVCQECNQRPATLHFTKIVNGQKEEFHLCEKCASEKGEMFMLANPTGFSINNILAGLFNMEPKIQQTQQKNPFEKQEILQCNHCKMTFSQFVKTGRFGCSNCYAAFRDQLKPIYKRLHSGNSTHKGKIPKRIGGTMHIMKNIGELKLQLQDLIANEEFEKAAIIRDEIRSLDRKLDETARGGE</sequence>
<dbReference type="EMBL" id="VYKL01000033">
    <property type="protein sequence ID" value="KAA9018714.1"/>
    <property type="molecule type" value="Genomic_DNA"/>
</dbReference>
<evidence type="ECO:0000259" key="1">
    <source>
        <dbReference type="PROSITE" id="PS50151"/>
    </source>
</evidence>
<name>A0A5J5HGM4_9BACI</name>
<dbReference type="RefSeq" id="WP_150441809.1">
    <property type="nucleotide sequence ID" value="NZ_VYKL01000033.1"/>
</dbReference>
<organism evidence="2 3">
    <name type="scientific">Niallia endozanthoxylica</name>
    <dbReference type="NCBI Taxonomy" id="2036016"/>
    <lineage>
        <taxon>Bacteria</taxon>
        <taxon>Bacillati</taxon>
        <taxon>Bacillota</taxon>
        <taxon>Bacilli</taxon>
        <taxon>Bacillales</taxon>
        <taxon>Bacillaceae</taxon>
        <taxon>Niallia</taxon>
    </lineage>
</organism>
<reference evidence="2 3" key="1">
    <citation type="submission" date="2019-09" db="EMBL/GenBank/DDBJ databases">
        <title>Whole genome sequences of isolates from the Mars Exploration Rovers.</title>
        <authorList>
            <person name="Seuylemezian A."/>
            <person name="Vaishampayan P."/>
        </authorList>
    </citation>
    <scope>NUCLEOTIDE SEQUENCE [LARGE SCALE GENOMIC DNA]</scope>
    <source>
        <strain evidence="2 3">MER_TA_151</strain>
    </source>
</reference>
<dbReference type="GO" id="GO:0005507">
    <property type="term" value="F:copper ion binding"/>
    <property type="evidence" value="ECO:0007669"/>
    <property type="project" value="TreeGrafter"/>
</dbReference>
<keyword evidence="3" id="KW-1185">Reference proteome</keyword>
<gene>
    <name evidence="2" type="ORF">F4V44_20130</name>
</gene>
<dbReference type="InterPro" id="IPR025542">
    <property type="entry name" value="YacH"/>
</dbReference>
<dbReference type="Proteomes" id="UP000326671">
    <property type="component" value="Unassembled WGS sequence"/>
</dbReference>
<dbReference type="GO" id="GO:0008270">
    <property type="term" value="F:zinc ion binding"/>
    <property type="evidence" value="ECO:0007669"/>
    <property type="project" value="TreeGrafter"/>
</dbReference>
<dbReference type="OrthoDB" id="9788704at2"/>
<protein>
    <recommendedName>
        <fullName evidence="1">UVR domain-containing protein</fullName>
    </recommendedName>
</protein>
<dbReference type="GO" id="GO:1990170">
    <property type="term" value="P:stress response to cadmium ion"/>
    <property type="evidence" value="ECO:0007669"/>
    <property type="project" value="TreeGrafter"/>
</dbReference>
<proteinExistence type="predicted"/>
<evidence type="ECO:0000313" key="3">
    <source>
        <dbReference type="Proteomes" id="UP000326671"/>
    </source>
</evidence>
<dbReference type="PIRSF" id="PIRSF015034">
    <property type="entry name" value="YacH"/>
    <property type="match status" value="1"/>
</dbReference>
<dbReference type="GO" id="GO:0046870">
    <property type="term" value="F:cadmium ion binding"/>
    <property type="evidence" value="ECO:0007669"/>
    <property type="project" value="TreeGrafter"/>
</dbReference>
<dbReference type="PANTHER" id="PTHR38430:SF1">
    <property type="entry name" value="PROTEIN-ARGININE KINASE ACTIVATOR PROTEIN"/>
    <property type="match status" value="1"/>
</dbReference>
<comment type="caution">
    <text evidence="2">The sequence shown here is derived from an EMBL/GenBank/DDBJ whole genome shotgun (WGS) entry which is preliminary data.</text>
</comment>
<accession>A0A5J5HGM4</accession>
<feature type="domain" description="UVR" evidence="1">
    <location>
        <begin position="139"/>
        <end position="174"/>
    </location>
</feature>
<evidence type="ECO:0000313" key="2">
    <source>
        <dbReference type="EMBL" id="KAA9018714.1"/>
    </source>
</evidence>
<dbReference type="Gene3D" id="4.10.860.10">
    <property type="entry name" value="UVR domain"/>
    <property type="match status" value="1"/>
</dbReference>
<dbReference type="Pfam" id="PF02151">
    <property type="entry name" value="UVR"/>
    <property type="match status" value="1"/>
</dbReference>
<dbReference type="PROSITE" id="PS50151">
    <property type="entry name" value="UVR"/>
    <property type="match status" value="1"/>
</dbReference>
<dbReference type="InterPro" id="IPR036876">
    <property type="entry name" value="UVR_dom_sf"/>
</dbReference>